<feature type="compositionally biased region" description="Pro residues" evidence="1">
    <location>
        <begin position="93"/>
        <end position="102"/>
    </location>
</feature>
<evidence type="ECO:0000256" key="1">
    <source>
        <dbReference type="SAM" id="MobiDB-lite"/>
    </source>
</evidence>
<comment type="caution">
    <text evidence="3">The sequence shown here is derived from an EMBL/GenBank/DDBJ whole genome shotgun (WGS) entry which is preliminary data.</text>
</comment>
<feature type="region of interest" description="Disordered" evidence="1">
    <location>
        <begin position="1"/>
        <end position="106"/>
    </location>
</feature>
<name>A0AAV5MEZ0_9ROSI</name>
<evidence type="ECO:0000313" key="4">
    <source>
        <dbReference type="Proteomes" id="UP001054252"/>
    </source>
</evidence>
<dbReference type="Proteomes" id="UP001054252">
    <property type="component" value="Unassembled WGS sequence"/>
</dbReference>
<protein>
    <recommendedName>
        <fullName evidence="2">Reverse transcriptase Ty1/copia-type domain-containing protein</fullName>
    </recommendedName>
</protein>
<reference evidence="3 4" key="1">
    <citation type="journal article" date="2021" name="Commun. Biol.">
        <title>The genome of Shorea leprosula (Dipterocarpaceae) highlights the ecological relevance of drought in aseasonal tropical rainforests.</title>
        <authorList>
            <person name="Ng K.K.S."/>
            <person name="Kobayashi M.J."/>
            <person name="Fawcett J.A."/>
            <person name="Hatakeyama M."/>
            <person name="Paape T."/>
            <person name="Ng C.H."/>
            <person name="Ang C.C."/>
            <person name="Tnah L.H."/>
            <person name="Lee C.T."/>
            <person name="Nishiyama T."/>
            <person name="Sese J."/>
            <person name="O'Brien M.J."/>
            <person name="Copetti D."/>
            <person name="Mohd Noor M.I."/>
            <person name="Ong R.C."/>
            <person name="Putra M."/>
            <person name="Sireger I.Z."/>
            <person name="Indrioko S."/>
            <person name="Kosugi Y."/>
            <person name="Izuno A."/>
            <person name="Isagi Y."/>
            <person name="Lee S.L."/>
            <person name="Shimizu K.K."/>
        </authorList>
    </citation>
    <scope>NUCLEOTIDE SEQUENCE [LARGE SCALE GENOMIC DNA]</scope>
    <source>
        <strain evidence="3">214</strain>
    </source>
</reference>
<gene>
    <name evidence="3" type="ORF">SLEP1_g54882</name>
</gene>
<evidence type="ECO:0000313" key="3">
    <source>
        <dbReference type="EMBL" id="GKV48047.1"/>
    </source>
</evidence>
<dbReference type="AlphaFoldDB" id="A0AAV5MEZ0"/>
<sequence>MSPSFSPLDLSNRPISPCRSTQVMSHGAIHKTVPSSKPACESQVLTSDLSSPPPSPNRIAFSPHTLVGSPSSSPSSSSAHSNSSSLSTSSGSPSPPLAPPQPFQTHPMVTQAQNNIFQTQAALPHYSSPCYHLLRAHICVPSLESTCLETRHGKGGSIEHYKAHLVAKGNDSGLLCSLVHKMGQCFSLKDLGPLTFFLGVEAIHTPAGLLLSQHKYIFYIFHRANMDSAKPVSTPLPSSTHLSSSAGSALSDGSDYQHILGSLQYLTLTRPDILFAVSRLSQYMHQPTDLHWQALKRVLQYLRGTIYHGLLLRPQSSLSLHAYSESD</sequence>
<evidence type="ECO:0000259" key="2">
    <source>
        <dbReference type="Pfam" id="PF07727"/>
    </source>
</evidence>
<dbReference type="Pfam" id="PF07727">
    <property type="entry name" value="RVT_2"/>
    <property type="match status" value="1"/>
</dbReference>
<dbReference type="PANTHER" id="PTHR11439:SF455">
    <property type="entry name" value="RLK (RECEPTOR-LIKE PROTEIN KINASE) 8, PUTATIVE-RELATED"/>
    <property type="match status" value="1"/>
</dbReference>
<dbReference type="EMBL" id="BPVZ01000244">
    <property type="protein sequence ID" value="GKV48047.1"/>
    <property type="molecule type" value="Genomic_DNA"/>
</dbReference>
<dbReference type="InterPro" id="IPR013103">
    <property type="entry name" value="RVT_2"/>
</dbReference>
<feature type="compositionally biased region" description="Low complexity" evidence="1">
    <location>
        <begin position="68"/>
        <end position="92"/>
    </location>
</feature>
<proteinExistence type="predicted"/>
<feature type="domain" description="Reverse transcriptase Ty1/copia-type" evidence="2">
    <location>
        <begin position="161"/>
        <end position="236"/>
    </location>
</feature>
<organism evidence="3 4">
    <name type="scientific">Rubroshorea leprosula</name>
    <dbReference type="NCBI Taxonomy" id="152421"/>
    <lineage>
        <taxon>Eukaryota</taxon>
        <taxon>Viridiplantae</taxon>
        <taxon>Streptophyta</taxon>
        <taxon>Embryophyta</taxon>
        <taxon>Tracheophyta</taxon>
        <taxon>Spermatophyta</taxon>
        <taxon>Magnoliopsida</taxon>
        <taxon>eudicotyledons</taxon>
        <taxon>Gunneridae</taxon>
        <taxon>Pentapetalae</taxon>
        <taxon>rosids</taxon>
        <taxon>malvids</taxon>
        <taxon>Malvales</taxon>
        <taxon>Dipterocarpaceae</taxon>
        <taxon>Rubroshorea</taxon>
    </lineage>
</organism>
<dbReference type="PANTHER" id="PTHR11439">
    <property type="entry name" value="GAG-POL-RELATED RETROTRANSPOSON"/>
    <property type="match status" value="1"/>
</dbReference>
<keyword evidence="4" id="KW-1185">Reference proteome</keyword>
<accession>A0AAV5MEZ0</accession>